<comment type="caution">
    <text evidence="1">The sequence shown here is derived from an EMBL/GenBank/DDBJ whole genome shotgun (WGS) entry which is preliminary data.</text>
</comment>
<sequence>MPASSRIRVRHRRATSWMVSGEAPLSVGVSINVVVLYCWQHRSFDFAAKVPLSDDYVVRRT</sequence>
<reference evidence="1" key="2">
    <citation type="journal article" date="2020" name="Appl. Environ. Microbiol.">
        <title>Multiple intercontinental introductions associated with the emergence of a plant pathogen in Europe.</title>
        <authorList>
            <person name="Landa B.B."/>
            <person name="Castillo A.I."/>
            <person name="Giampetruzzi A."/>
            <person name="Kahn A."/>
            <person name="Roman-Ecija M."/>
            <person name="Velasco-Amo M.P."/>
            <person name="Navas-Cortes J.A."/>
            <person name="Marco-Noales E."/>
            <person name="Barbe S."/>
            <person name="Moralejo E."/>
            <person name="Coletta-Filho H.D."/>
            <person name="Saldarelli P."/>
            <person name="Saponari M."/>
            <person name="Almeida R.P.P."/>
        </authorList>
    </citation>
    <scope>NUCLEOTIDE SEQUENCE</scope>
    <source>
        <strain evidence="1">XYL1981</strain>
    </source>
</reference>
<proteinExistence type="predicted"/>
<dbReference type="Proteomes" id="UP000474061">
    <property type="component" value="Unassembled WGS sequence"/>
</dbReference>
<dbReference type="AlphaFoldDB" id="A0A9Q4MHX0"/>
<accession>A0A9Q4MHX0</accession>
<evidence type="ECO:0000313" key="2">
    <source>
        <dbReference type="Proteomes" id="UP000474061"/>
    </source>
</evidence>
<name>A0A9Q4MHX0_XYLFS</name>
<gene>
    <name evidence="1" type="ORF">FG476_03320</name>
</gene>
<organism evidence="1 2">
    <name type="scientific">Xylella fastidiosa subsp. multiplex</name>
    <dbReference type="NCBI Taxonomy" id="644357"/>
    <lineage>
        <taxon>Bacteria</taxon>
        <taxon>Pseudomonadati</taxon>
        <taxon>Pseudomonadota</taxon>
        <taxon>Gammaproteobacteria</taxon>
        <taxon>Lysobacterales</taxon>
        <taxon>Lysobacteraceae</taxon>
        <taxon>Xylella</taxon>
    </lineage>
</organism>
<dbReference type="EMBL" id="VDCJ01000332">
    <property type="protein sequence ID" value="MRU23145.1"/>
    <property type="molecule type" value="Genomic_DNA"/>
</dbReference>
<reference evidence="1" key="1">
    <citation type="submission" date="2019-05" db="EMBL/GenBank/DDBJ databases">
        <authorList>
            <person name="Castillo A."/>
            <person name="Giampetruzzi A."/>
            <person name="Landa B."/>
            <person name="Saponari M."/>
            <person name="Almeida R.P.P."/>
            <person name="Moralejo E."/>
            <person name="Marco-Noales E."/>
            <person name="Velasco-Amo M.P."/>
            <person name="Roman-Ecija M."/>
            <person name="Navarro I."/>
            <person name="Monterde A."/>
            <person name="Barbe S."/>
        </authorList>
    </citation>
    <scope>NUCLEOTIDE SEQUENCE</scope>
    <source>
        <strain evidence="1">XYL1981</strain>
    </source>
</reference>
<protein>
    <submittedName>
        <fullName evidence="1">Uncharacterized protein</fullName>
    </submittedName>
</protein>
<evidence type="ECO:0000313" key="1">
    <source>
        <dbReference type="EMBL" id="MRU23145.1"/>
    </source>
</evidence>